<dbReference type="PANTHER" id="PTHR46577">
    <property type="entry name" value="HTH-TYPE TRANSCRIPTIONAL REGULATORY PROTEIN GABR"/>
    <property type="match status" value="1"/>
</dbReference>
<dbReference type="SUPFAM" id="SSF53383">
    <property type="entry name" value="PLP-dependent transferases"/>
    <property type="match status" value="1"/>
</dbReference>
<dbReference type="InterPro" id="IPR015421">
    <property type="entry name" value="PyrdxlP-dep_Trfase_major"/>
</dbReference>
<dbReference type="Proteomes" id="UP000191448">
    <property type="component" value="Unassembled WGS sequence"/>
</dbReference>
<proteinExistence type="inferred from homology"/>
<comment type="similarity">
    <text evidence="1">In the C-terminal section; belongs to the class-I pyridoxal-phosphate-dependent aminotransferase family.</text>
</comment>
<dbReference type="Pfam" id="PF00155">
    <property type="entry name" value="Aminotran_1_2"/>
    <property type="match status" value="1"/>
</dbReference>
<organism evidence="7 8">
    <name type="scientific">Clostridium thermobutyricum DSM 4928</name>
    <dbReference type="NCBI Taxonomy" id="1121339"/>
    <lineage>
        <taxon>Bacteria</taxon>
        <taxon>Bacillati</taxon>
        <taxon>Bacillota</taxon>
        <taxon>Clostridia</taxon>
        <taxon>Eubacteriales</taxon>
        <taxon>Clostridiaceae</taxon>
        <taxon>Clostridium</taxon>
    </lineage>
</organism>
<dbReference type="GO" id="GO:0003700">
    <property type="term" value="F:DNA-binding transcription factor activity"/>
    <property type="evidence" value="ECO:0007669"/>
    <property type="project" value="InterPro"/>
</dbReference>
<dbReference type="SUPFAM" id="SSF46785">
    <property type="entry name" value="Winged helix' DNA-binding domain"/>
    <property type="match status" value="1"/>
</dbReference>
<dbReference type="AlphaFoldDB" id="A0A1V4SN26"/>
<dbReference type="EC" id="2.6.1.39" evidence="7"/>
<evidence type="ECO:0000256" key="3">
    <source>
        <dbReference type="ARBA" id="ARBA00023015"/>
    </source>
</evidence>
<dbReference type="Gene3D" id="3.40.640.10">
    <property type="entry name" value="Type I PLP-dependent aspartate aminotransferase-like (Major domain)"/>
    <property type="match status" value="1"/>
</dbReference>
<dbReference type="Pfam" id="PF00392">
    <property type="entry name" value="GntR"/>
    <property type="match status" value="1"/>
</dbReference>
<dbReference type="PRINTS" id="PR00035">
    <property type="entry name" value="HTHGNTR"/>
</dbReference>
<dbReference type="PROSITE" id="PS50949">
    <property type="entry name" value="HTH_GNTR"/>
    <property type="match status" value="1"/>
</dbReference>
<dbReference type="GO" id="GO:0030170">
    <property type="term" value="F:pyridoxal phosphate binding"/>
    <property type="evidence" value="ECO:0007669"/>
    <property type="project" value="InterPro"/>
</dbReference>
<evidence type="ECO:0000256" key="2">
    <source>
        <dbReference type="ARBA" id="ARBA00022898"/>
    </source>
</evidence>
<evidence type="ECO:0000256" key="5">
    <source>
        <dbReference type="ARBA" id="ARBA00023163"/>
    </source>
</evidence>
<evidence type="ECO:0000256" key="1">
    <source>
        <dbReference type="ARBA" id="ARBA00005384"/>
    </source>
</evidence>
<reference evidence="7 8" key="1">
    <citation type="submission" date="2016-02" db="EMBL/GenBank/DDBJ databases">
        <title>Genome sequence of Clostridium thermobutyricum DSM 4928.</title>
        <authorList>
            <person name="Poehlein A."/>
            <person name="Daniel R."/>
        </authorList>
    </citation>
    <scope>NUCLEOTIDE SEQUENCE [LARGE SCALE GENOMIC DNA]</scope>
    <source>
        <strain evidence="7 8">DSM 4928</strain>
    </source>
</reference>
<comment type="caution">
    <text evidence="7">The sequence shown here is derived from an EMBL/GenBank/DDBJ whole genome shotgun (WGS) entry which is preliminary data.</text>
</comment>
<dbReference type="InterPro" id="IPR004839">
    <property type="entry name" value="Aminotransferase_I/II_large"/>
</dbReference>
<dbReference type="InterPro" id="IPR036388">
    <property type="entry name" value="WH-like_DNA-bd_sf"/>
</dbReference>
<dbReference type="InterPro" id="IPR015422">
    <property type="entry name" value="PyrdxlP-dep_Trfase_small"/>
</dbReference>
<evidence type="ECO:0000313" key="8">
    <source>
        <dbReference type="Proteomes" id="UP000191448"/>
    </source>
</evidence>
<sequence length="488" mass="55812">MIFSSLEFNNEEPIYKQIEKYIKNMIDNKLIAGNGKLPATRELGRILGVSRNSVITAYENLESEGVIYTIKGKGTFVTPIEINEEEKWNIPWNDKLNEYGRLANELDIVKSEIPWEKGIISFKSISPDGELFNIDDFKKSFLNRISIEEHKILNYGYAKGYKPLIDYLLKYMQNKGIDTKGKDILITNGFTEALEMMLSAFTKPGDSIICENPTHNTAVKIMKAQGLNIIGVSMNEDGLCLEELKEKLKLEKVKFGYLIPSYHNPTGLVMKGEKRHEVYRLFKESNVPIIEDGFNEELLYNSTHLSPIASFDTGGSGVVYLSSFSKILFPGMRIGWILGEKNLIDLLQSVKRCKNIHTSFLDQGILYEYLSEGYFDKNMKKVKKIYKEKYKFALKCIKKYINPKILWGEGGLHIYVGLDNINSRKLLERCYKKKVIFMPGDIFSIDNASDNAFRLGLSRVNLEEIEKGIKIIGETITEMKIENEIALE</sequence>
<dbReference type="SMART" id="SM00345">
    <property type="entry name" value="HTH_GNTR"/>
    <property type="match status" value="1"/>
</dbReference>
<dbReference type="InterPro" id="IPR036390">
    <property type="entry name" value="WH_DNA-bd_sf"/>
</dbReference>
<feature type="domain" description="HTH gntR-type" evidence="6">
    <location>
        <begin position="12"/>
        <end position="80"/>
    </location>
</feature>
<dbReference type="CDD" id="cd07377">
    <property type="entry name" value="WHTH_GntR"/>
    <property type="match status" value="1"/>
</dbReference>
<evidence type="ECO:0000313" key="7">
    <source>
        <dbReference type="EMBL" id="OPX44631.1"/>
    </source>
</evidence>
<name>A0A1V4SN26_9CLOT</name>
<dbReference type="EMBL" id="LTAY01000111">
    <property type="protein sequence ID" value="OPX44631.1"/>
    <property type="molecule type" value="Genomic_DNA"/>
</dbReference>
<dbReference type="InterPro" id="IPR051446">
    <property type="entry name" value="HTH_trans_reg/aminotransferase"/>
</dbReference>
<dbReference type="InterPro" id="IPR000524">
    <property type="entry name" value="Tscrpt_reg_HTH_GntR"/>
</dbReference>
<dbReference type="GO" id="GO:0047536">
    <property type="term" value="F:2-aminoadipate transaminase activity"/>
    <property type="evidence" value="ECO:0007669"/>
    <property type="project" value="UniProtKB-EC"/>
</dbReference>
<gene>
    <name evidence="7" type="primary">lysN_2</name>
    <name evidence="7" type="ORF">CLTHE_31550</name>
</gene>
<keyword evidence="5" id="KW-0804">Transcription</keyword>
<evidence type="ECO:0000259" key="6">
    <source>
        <dbReference type="PROSITE" id="PS50949"/>
    </source>
</evidence>
<dbReference type="OrthoDB" id="9802328at2"/>
<keyword evidence="4" id="KW-0238">DNA-binding</keyword>
<keyword evidence="7" id="KW-0808">Transferase</keyword>
<keyword evidence="2" id="KW-0663">Pyridoxal phosphate</keyword>
<dbReference type="PANTHER" id="PTHR46577:SF1">
    <property type="entry name" value="HTH-TYPE TRANSCRIPTIONAL REGULATORY PROTEIN GABR"/>
    <property type="match status" value="1"/>
</dbReference>
<dbReference type="Gene3D" id="3.90.1150.10">
    <property type="entry name" value="Aspartate Aminotransferase, domain 1"/>
    <property type="match status" value="1"/>
</dbReference>
<keyword evidence="7" id="KW-0032">Aminotransferase</keyword>
<accession>A0A1V4SN26</accession>
<dbReference type="GO" id="GO:0003677">
    <property type="term" value="F:DNA binding"/>
    <property type="evidence" value="ECO:0007669"/>
    <property type="project" value="UniProtKB-KW"/>
</dbReference>
<keyword evidence="3" id="KW-0805">Transcription regulation</keyword>
<dbReference type="CDD" id="cd00609">
    <property type="entry name" value="AAT_like"/>
    <property type="match status" value="1"/>
</dbReference>
<dbReference type="InterPro" id="IPR015424">
    <property type="entry name" value="PyrdxlP-dep_Trfase"/>
</dbReference>
<evidence type="ECO:0000256" key="4">
    <source>
        <dbReference type="ARBA" id="ARBA00023125"/>
    </source>
</evidence>
<protein>
    <submittedName>
        <fullName evidence="7">2-aminoadipate transaminase</fullName>
        <ecNumber evidence="7">2.6.1.39</ecNumber>
    </submittedName>
</protein>
<dbReference type="Gene3D" id="1.10.10.10">
    <property type="entry name" value="Winged helix-like DNA-binding domain superfamily/Winged helix DNA-binding domain"/>
    <property type="match status" value="1"/>
</dbReference>